<organism evidence="2 3">
    <name type="scientific">Anaerobacterium chartisolvens</name>
    <dbReference type="NCBI Taxonomy" id="1297424"/>
    <lineage>
        <taxon>Bacteria</taxon>
        <taxon>Bacillati</taxon>
        <taxon>Bacillota</taxon>
        <taxon>Clostridia</taxon>
        <taxon>Eubacteriales</taxon>
        <taxon>Oscillospiraceae</taxon>
        <taxon>Anaerobacterium</taxon>
    </lineage>
</organism>
<accession>A0A369BA74</accession>
<gene>
    <name evidence="2" type="ORF">DFR58_10741</name>
</gene>
<dbReference type="OrthoDB" id="1955249at2"/>
<protein>
    <submittedName>
        <fullName evidence="2">Uncharacterized protein</fullName>
    </submittedName>
</protein>
<feature type="transmembrane region" description="Helical" evidence="1">
    <location>
        <begin position="79"/>
        <end position="97"/>
    </location>
</feature>
<evidence type="ECO:0000256" key="1">
    <source>
        <dbReference type="SAM" id="Phobius"/>
    </source>
</evidence>
<name>A0A369BA74_9FIRM</name>
<keyword evidence="1" id="KW-0472">Membrane</keyword>
<evidence type="ECO:0000313" key="3">
    <source>
        <dbReference type="Proteomes" id="UP000253034"/>
    </source>
</evidence>
<feature type="transmembrane region" description="Helical" evidence="1">
    <location>
        <begin position="6"/>
        <end position="38"/>
    </location>
</feature>
<keyword evidence="1" id="KW-0812">Transmembrane</keyword>
<dbReference type="AlphaFoldDB" id="A0A369BA74"/>
<keyword evidence="3" id="KW-1185">Reference proteome</keyword>
<proteinExistence type="predicted"/>
<dbReference type="EMBL" id="QPJT01000007">
    <property type="protein sequence ID" value="RCX17498.1"/>
    <property type="molecule type" value="Genomic_DNA"/>
</dbReference>
<comment type="caution">
    <text evidence="2">The sequence shown here is derived from an EMBL/GenBank/DDBJ whole genome shotgun (WGS) entry which is preliminary data.</text>
</comment>
<dbReference type="RefSeq" id="WP_114297220.1">
    <property type="nucleotide sequence ID" value="NZ_QPJT01000007.1"/>
</dbReference>
<sequence>MKNPLFYIPAILFTFFYGVLALSGVGPISPVVVVWLVLWFISGFILNKGYFWGSLPGALPAIHLIYMGTRETGQIIKETPIGVVILIYYVICGYWVYRKKQR</sequence>
<dbReference type="Proteomes" id="UP000253034">
    <property type="component" value="Unassembled WGS sequence"/>
</dbReference>
<evidence type="ECO:0000313" key="2">
    <source>
        <dbReference type="EMBL" id="RCX17498.1"/>
    </source>
</evidence>
<reference evidence="2 3" key="1">
    <citation type="submission" date="2018-07" db="EMBL/GenBank/DDBJ databases">
        <title>Genomic Encyclopedia of Type Strains, Phase IV (KMG-IV): sequencing the most valuable type-strain genomes for metagenomic binning, comparative biology and taxonomic classification.</title>
        <authorList>
            <person name="Goeker M."/>
        </authorList>
    </citation>
    <scope>NUCLEOTIDE SEQUENCE [LARGE SCALE GENOMIC DNA]</scope>
    <source>
        <strain evidence="2 3">DSM 27016</strain>
    </source>
</reference>
<keyword evidence="1" id="KW-1133">Transmembrane helix</keyword>